<keyword evidence="1" id="KW-0812">Transmembrane</keyword>
<sequence length="96" mass="10920">MRSTCPSFPVLPPSLIARANCFLALFSFVSYTSILCVIGYPPYLSVYLELLEYDCPASNLELHTLPSEKVMKSPSDQTRKRCRNHRRMVPVHQPCS</sequence>
<dbReference type="GeneID" id="36550333"/>
<organism evidence="2 3">
    <name type="scientific">Aspergillus steynii IBT 23096</name>
    <dbReference type="NCBI Taxonomy" id="1392250"/>
    <lineage>
        <taxon>Eukaryota</taxon>
        <taxon>Fungi</taxon>
        <taxon>Dikarya</taxon>
        <taxon>Ascomycota</taxon>
        <taxon>Pezizomycotina</taxon>
        <taxon>Eurotiomycetes</taxon>
        <taxon>Eurotiomycetidae</taxon>
        <taxon>Eurotiales</taxon>
        <taxon>Aspergillaceae</taxon>
        <taxon>Aspergillus</taxon>
        <taxon>Aspergillus subgen. Circumdati</taxon>
    </lineage>
</organism>
<proteinExistence type="predicted"/>
<feature type="transmembrane region" description="Helical" evidence="1">
    <location>
        <begin position="21"/>
        <end position="43"/>
    </location>
</feature>
<dbReference type="VEuPathDB" id="FungiDB:P170DRAFT_175401"/>
<keyword evidence="1" id="KW-1133">Transmembrane helix</keyword>
<name>A0A2I2G8F1_9EURO</name>
<evidence type="ECO:0000313" key="2">
    <source>
        <dbReference type="EMBL" id="PLB49148.1"/>
    </source>
</evidence>
<dbReference type="RefSeq" id="XP_024704450.1">
    <property type="nucleotide sequence ID" value="XM_024842635.1"/>
</dbReference>
<dbReference type="AlphaFoldDB" id="A0A2I2G8F1"/>
<keyword evidence="1" id="KW-0472">Membrane</keyword>
<reference evidence="2 3" key="1">
    <citation type="submission" date="2016-12" db="EMBL/GenBank/DDBJ databases">
        <title>The genomes of Aspergillus section Nigri reveals drivers in fungal speciation.</title>
        <authorList>
            <consortium name="DOE Joint Genome Institute"/>
            <person name="Vesth T.C."/>
            <person name="Nybo J."/>
            <person name="Theobald S."/>
            <person name="Brandl J."/>
            <person name="Frisvad J.C."/>
            <person name="Nielsen K.F."/>
            <person name="Lyhne E.K."/>
            <person name="Kogle M.E."/>
            <person name="Kuo A."/>
            <person name="Riley R."/>
            <person name="Clum A."/>
            <person name="Nolan M."/>
            <person name="Lipzen A."/>
            <person name="Salamov A."/>
            <person name="Henrissat B."/>
            <person name="Wiebenga A."/>
            <person name="De Vries R.P."/>
            <person name="Grigoriev I.V."/>
            <person name="Mortensen U.H."/>
            <person name="Andersen M.R."/>
            <person name="Baker S.E."/>
        </authorList>
    </citation>
    <scope>NUCLEOTIDE SEQUENCE [LARGE SCALE GENOMIC DNA]</scope>
    <source>
        <strain evidence="2 3">IBT 23096</strain>
    </source>
</reference>
<keyword evidence="3" id="KW-1185">Reference proteome</keyword>
<protein>
    <submittedName>
        <fullName evidence="2">Uncharacterized protein</fullName>
    </submittedName>
</protein>
<comment type="caution">
    <text evidence="2">The sequence shown here is derived from an EMBL/GenBank/DDBJ whole genome shotgun (WGS) entry which is preliminary data.</text>
</comment>
<gene>
    <name evidence="2" type="ORF">P170DRAFT_175401</name>
</gene>
<dbReference type="EMBL" id="MSFO01000004">
    <property type="protein sequence ID" value="PLB49148.1"/>
    <property type="molecule type" value="Genomic_DNA"/>
</dbReference>
<evidence type="ECO:0000313" key="3">
    <source>
        <dbReference type="Proteomes" id="UP000234275"/>
    </source>
</evidence>
<accession>A0A2I2G8F1</accession>
<dbReference type="Proteomes" id="UP000234275">
    <property type="component" value="Unassembled WGS sequence"/>
</dbReference>
<evidence type="ECO:0000256" key="1">
    <source>
        <dbReference type="SAM" id="Phobius"/>
    </source>
</evidence>